<dbReference type="InterPro" id="IPR017208">
    <property type="entry name" value="UCP037442_abhydr"/>
</dbReference>
<keyword evidence="1" id="KW-0812">Transmembrane</keyword>
<dbReference type="InterPro" id="IPR050228">
    <property type="entry name" value="Carboxylesterase_BioH"/>
</dbReference>
<sequence length="298" mass="33467">MKVILERRQPEMKVQKNKFFVRSKDSYPLAVHSFLSNDPKVKDPLILFPAMGVPGKFYVKVALQLAQAGFGIYVADMRGSGDNRPIPSRKNDFGYSDLIYKDWPAIVQTVSKLHPETKPILIGHSLGGQLSSIYSGLHPNETKGLILVATGTPFFRHFPFPYFALYLFFYFFSRFISFIVGHFPGDRLKVMGRNARQVMKDWSRVGITGSFRDSEGVNLEHAFGKIVCPVLCISFSDDTYAPKNPVDAVLGRIGSSDITRLHVDPIREGIGPIGHLGWLKNSDMVSEKIGSWILEKIK</sequence>
<evidence type="ECO:0000259" key="2">
    <source>
        <dbReference type="Pfam" id="PF00561"/>
    </source>
</evidence>
<accession>A0A2N0B3V8</accession>
<comment type="caution">
    <text evidence="3">The sequence shown here is derived from an EMBL/GenBank/DDBJ whole genome shotgun (WGS) entry which is preliminary data.</text>
</comment>
<feature type="transmembrane region" description="Helical" evidence="1">
    <location>
        <begin position="163"/>
        <end position="183"/>
    </location>
</feature>
<dbReference type="InterPro" id="IPR000073">
    <property type="entry name" value="AB_hydrolase_1"/>
</dbReference>
<evidence type="ECO:0000256" key="1">
    <source>
        <dbReference type="SAM" id="Phobius"/>
    </source>
</evidence>
<gene>
    <name evidence="3" type="ORF">CH379_19810</name>
</gene>
<dbReference type="PANTHER" id="PTHR43194:SF2">
    <property type="entry name" value="PEROXISOMAL MEMBRANE PROTEIN LPX1"/>
    <property type="match status" value="1"/>
</dbReference>
<organism evidence="3">
    <name type="scientific">Leptospira ellisii</name>
    <dbReference type="NCBI Taxonomy" id="2023197"/>
    <lineage>
        <taxon>Bacteria</taxon>
        <taxon>Pseudomonadati</taxon>
        <taxon>Spirochaetota</taxon>
        <taxon>Spirochaetia</taxon>
        <taxon>Leptospirales</taxon>
        <taxon>Leptospiraceae</taxon>
        <taxon>Leptospira</taxon>
    </lineage>
</organism>
<dbReference type="PANTHER" id="PTHR43194">
    <property type="entry name" value="HYDROLASE ALPHA/BETA FOLD FAMILY"/>
    <property type="match status" value="1"/>
</dbReference>
<keyword evidence="1" id="KW-0472">Membrane</keyword>
<dbReference type="Pfam" id="PF00561">
    <property type="entry name" value="Abhydrolase_1"/>
    <property type="match status" value="1"/>
</dbReference>
<reference evidence="3" key="1">
    <citation type="submission" date="2017-07" db="EMBL/GenBank/DDBJ databases">
        <title>Leptospira spp. isolated from tropical soils.</title>
        <authorList>
            <person name="Thibeaux R."/>
            <person name="Iraola G."/>
            <person name="Ferres I."/>
            <person name="Bierque E."/>
            <person name="Girault D."/>
            <person name="Soupe-Gilbert M.-E."/>
            <person name="Picardeau M."/>
            <person name="Goarant C."/>
        </authorList>
    </citation>
    <scope>NUCLEOTIDE SEQUENCE [LARGE SCALE GENOMIC DNA]</scope>
    <source>
        <strain evidence="3">ATI7-C-A5</strain>
    </source>
</reference>
<proteinExistence type="predicted"/>
<evidence type="ECO:0000313" key="3">
    <source>
        <dbReference type="EMBL" id="PJZ91232.1"/>
    </source>
</evidence>
<keyword evidence="1" id="KW-1133">Transmembrane helix</keyword>
<name>A0A2N0B3V8_9LEPT</name>
<accession>A0A2N0BM86</accession>
<dbReference type="OrthoDB" id="9805423at2"/>
<dbReference type="AlphaFoldDB" id="A0A2N0B3V8"/>
<feature type="domain" description="AB hydrolase-1" evidence="2">
    <location>
        <begin position="44"/>
        <end position="177"/>
    </location>
</feature>
<protein>
    <recommendedName>
        <fullName evidence="2">AB hydrolase-1 domain-containing protein</fullName>
    </recommendedName>
</protein>
<dbReference type="Gene3D" id="3.40.50.1820">
    <property type="entry name" value="alpha/beta hydrolase"/>
    <property type="match status" value="1"/>
</dbReference>
<dbReference type="PIRSF" id="PIRSF037442">
    <property type="entry name" value="UCP037442_abhydr"/>
    <property type="match status" value="1"/>
</dbReference>
<dbReference type="SUPFAM" id="SSF53474">
    <property type="entry name" value="alpha/beta-Hydrolases"/>
    <property type="match status" value="1"/>
</dbReference>
<dbReference type="EMBL" id="NPEF01000336">
    <property type="protein sequence ID" value="PJZ91232.1"/>
    <property type="molecule type" value="Genomic_DNA"/>
</dbReference>
<dbReference type="InterPro" id="IPR029058">
    <property type="entry name" value="AB_hydrolase_fold"/>
</dbReference>